<protein>
    <submittedName>
        <fullName evidence="1">Uncharacterized protein</fullName>
    </submittedName>
</protein>
<dbReference type="AlphaFoldDB" id="A0A7R8UP26"/>
<name>A0A7R8UP26_HERIL</name>
<dbReference type="InParanoid" id="A0A7R8UP26"/>
<proteinExistence type="predicted"/>
<organism evidence="1 2">
    <name type="scientific">Hermetia illucens</name>
    <name type="common">Black soldier fly</name>
    <dbReference type="NCBI Taxonomy" id="343691"/>
    <lineage>
        <taxon>Eukaryota</taxon>
        <taxon>Metazoa</taxon>
        <taxon>Ecdysozoa</taxon>
        <taxon>Arthropoda</taxon>
        <taxon>Hexapoda</taxon>
        <taxon>Insecta</taxon>
        <taxon>Pterygota</taxon>
        <taxon>Neoptera</taxon>
        <taxon>Endopterygota</taxon>
        <taxon>Diptera</taxon>
        <taxon>Brachycera</taxon>
        <taxon>Stratiomyomorpha</taxon>
        <taxon>Stratiomyidae</taxon>
        <taxon>Hermetiinae</taxon>
        <taxon>Hermetia</taxon>
    </lineage>
</organism>
<keyword evidence="2" id="KW-1185">Reference proteome</keyword>
<reference evidence="1 2" key="1">
    <citation type="submission" date="2020-11" db="EMBL/GenBank/DDBJ databases">
        <authorList>
            <person name="Wallbank WR R."/>
            <person name="Pardo Diaz C."/>
            <person name="Kozak K."/>
            <person name="Martin S."/>
            <person name="Jiggins C."/>
            <person name="Moest M."/>
            <person name="Warren A I."/>
            <person name="Generalovic N T."/>
            <person name="Byers J.R.P. K."/>
            <person name="Montejo-Kovacevich G."/>
            <person name="Yen C E."/>
        </authorList>
    </citation>
    <scope>NUCLEOTIDE SEQUENCE [LARGE SCALE GENOMIC DNA]</scope>
</reference>
<gene>
    <name evidence="1" type="ORF">HERILL_LOCUS6959</name>
</gene>
<accession>A0A7R8UP26</accession>
<dbReference type="Proteomes" id="UP000594454">
    <property type="component" value="Chromosome 3"/>
</dbReference>
<evidence type="ECO:0000313" key="2">
    <source>
        <dbReference type="Proteomes" id="UP000594454"/>
    </source>
</evidence>
<evidence type="ECO:0000313" key="1">
    <source>
        <dbReference type="EMBL" id="CAD7084043.1"/>
    </source>
</evidence>
<sequence length="117" mass="13336">MTKIRSVAVKKERKRARIFRHREQRTRNEGKINRPPTQFLTRHILKHIPAGLALKAQLRLQYSKDPEPAGHLADSSRTKRLIRNDTGKKLAKVSKDYILRTGIAAAAALPRHEAVNS</sequence>
<dbReference type="EMBL" id="LR899011">
    <property type="protein sequence ID" value="CAD7084043.1"/>
    <property type="molecule type" value="Genomic_DNA"/>
</dbReference>